<dbReference type="CDD" id="cd14791">
    <property type="entry name" value="GH36"/>
    <property type="match status" value="1"/>
</dbReference>
<evidence type="ECO:0000256" key="4">
    <source>
        <dbReference type="ARBA" id="ARBA00023295"/>
    </source>
</evidence>
<dbReference type="InterPro" id="IPR038417">
    <property type="entry name" value="Alpga-gal_N_sf"/>
</dbReference>
<dbReference type="PANTHER" id="PTHR43053:SF3">
    <property type="entry name" value="ALPHA-GALACTOSIDASE C-RELATED"/>
    <property type="match status" value="1"/>
</dbReference>
<dbReference type="InterPro" id="IPR050985">
    <property type="entry name" value="Alpha-glycosidase_related"/>
</dbReference>
<dbReference type="GO" id="GO:0016052">
    <property type="term" value="P:carbohydrate catabolic process"/>
    <property type="evidence" value="ECO:0007669"/>
    <property type="project" value="InterPro"/>
</dbReference>
<evidence type="ECO:0000313" key="9">
    <source>
        <dbReference type="Proteomes" id="UP000515292"/>
    </source>
</evidence>
<proteinExistence type="predicted"/>
<dbReference type="InterPro" id="IPR017853">
    <property type="entry name" value="GH"/>
</dbReference>
<dbReference type="GO" id="GO:0004557">
    <property type="term" value="F:alpha-galactosidase activity"/>
    <property type="evidence" value="ECO:0007669"/>
    <property type="project" value="UniProtKB-EC"/>
</dbReference>
<feature type="domain" description="Glycosyl hydrolase family 36 C-terminal" evidence="6">
    <location>
        <begin position="589"/>
        <end position="671"/>
    </location>
</feature>
<evidence type="ECO:0000259" key="7">
    <source>
        <dbReference type="Pfam" id="PF16875"/>
    </source>
</evidence>
<keyword evidence="3" id="KW-0378">Hydrolase</keyword>
<evidence type="ECO:0000256" key="2">
    <source>
        <dbReference type="ARBA" id="ARBA00012755"/>
    </source>
</evidence>
<dbReference type="KEGG" id="sand:H3309_07120"/>
<dbReference type="EC" id="3.2.1.22" evidence="2"/>
<dbReference type="PANTHER" id="PTHR43053">
    <property type="entry name" value="GLYCOSIDASE FAMILY 31"/>
    <property type="match status" value="1"/>
</dbReference>
<evidence type="ECO:0000313" key="8">
    <source>
        <dbReference type="EMBL" id="QMW24218.1"/>
    </source>
</evidence>
<reference evidence="8 9" key="1">
    <citation type="submission" date="2020-07" db="EMBL/GenBank/DDBJ databases">
        <title>Complete genome sequence for Sandaracinobacter sp. M6.</title>
        <authorList>
            <person name="Tang Y."/>
            <person name="Liu Q."/>
            <person name="Guo Z."/>
            <person name="Lei P."/>
            <person name="Huang B."/>
        </authorList>
    </citation>
    <scope>NUCLEOTIDE SEQUENCE [LARGE SCALE GENOMIC DNA]</scope>
    <source>
        <strain evidence="8 9">M6</strain>
    </source>
</reference>
<dbReference type="Pfam" id="PF16874">
    <property type="entry name" value="Glyco_hydro_36C"/>
    <property type="match status" value="1"/>
</dbReference>
<dbReference type="EMBL" id="CP059851">
    <property type="protein sequence ID" value="QMW24218.1"/>
    <property type="molecule type" value="Genomic_DNA"/>
</dbReference>
<keyword evidence="9" id="KW-1185">Reference proteome</keyword>
<dbReference type="InterPro" id="IPR031704">
    <property type="entry name" value="Glyco_hydro_36_N"/>
</dbReference>
<name>A0A7G5ILH6_9SPHN</name>
<dbReference type="InterPro" id="IPR013785">
    <property type="entry name" value="Aldolase_TIM"/>
</dbReference>
<dbReference type="AlphaFoldDB" id="A0A7G5ILH6"/>
<keyword evidence="4" id="KW-0326">Glycosidase</keyword>
<evidence type="ECO:0000259" key="6">
    <source>
        <dbReference type="Pfam" id="PF16874"/>
    </source>
</evidence>
<dbReference type="Gene3D" id="3.20.20.70">
    <property type="entry name" value="Aldolase class I"/>
    <property type="match status" value="1"/>
</dbReference>
<organism evidence="8 9">
    <name type="scientific">Sandaracinobacteroides saxicola</name>
    <dbReference type="NCBI Taxonomy" id="2759707"/>
    <lineage>
        <taxon>Bacteria</taxon>
        <taxon>Pseudomonadati</taxon>
        <taxon>Pseudomonadota</taxon>
        <taxon>Alphaproteobacteria</taxon>
        <taxon>Sphingomonadales</taxon>
        <taxon>Sphingosinicellaceae</taxon>
        <taxon>Sandaracinobacteroides</taxon>
    </lineage>
</organism>
<dbReference type="RefSeq" id="WP_182298041.1">
    <property type="nucleotide sequence ID" value="NZ_CP059851.1"/>
</dbReference>
<gene>
    <name evidence="8" type="ORF">H3309_07120</name>
</gene>
<comment type="catalytic activity">
    <reaction evidence="1">
        <text>Hydrolysis of terminal, non-reducing alpha-D-galactose residues in alpha-D-galactosides, including galactose oligosaccharides, galactomannans and galactolipids.</text>
        <dbReference type="EC" id="3.2.1.22"/>
    </reaction>
</comment>
<dbReference type="InterPro" id="IPR031705">
    <property type="entry name" value="Glyco_hydro_36_C"/>
</dbReference>
<evidence type="ECO:0000256" key="5">
    <source>
        <dbReference type="SAM" id="MobiDB-lite"/>
    </source>
</evidence>
<dbReference type="SUPFAM" id="SSF51445">
    <property type="entry name" value="(Trans)glycosidases"/>
    <property type="match status" value="1"/>
</dbReference>
<dbReference type="Pfam" id="PF16875">
    <property type="entry name" value="Glyco_hydro_36N"/>
    <property type="match status" value="1"/>
</dbReference>
<sequence>MVDPRQSPKLLRLRGAGWTLLLDASREGLPRLLHLGPTLPDDPDLAHALAPHATGNQPDAPAGPTIWPAGVQSEGRAPAVIVDGLSGPLDLVSIHAGETMIELTARQASVELVIQLVADGPLLRSRATLRNTGDTPLLLRWLASLALPLPAWAVRRTLFDGRWSAEWQAHDMDVPPGLHEQCARDARPGFGGGQWLLLGDGGERWLGAHLAWSGGHRGLTDAGAERPAMLQLGAWLGDDGTTLAAGAAWTSPEALLALSGDGRATIAQAFHAEARRRVPPRPRPVHFNSWEAAWFDVSAPRAMALAEAAAALGCERFVLDDGWFRGRHDASGGLGDWTPCPVKFPDGLHPLIAHVEALGMDFGLWVEPEMASPGAALLAAHPDWALPTPLHRHQLALDLARADVRAHLFSSLDRLLGENRIRYLKWDHNRPVVAPDPDAHARGARELIARVAAAHPDVMIEGCASGGGRIAFDLIGDMARFWPSDSSDPAVRLAMLRPASLFLPPELLGTHVAASPNPITGGAHAMDFRAKVALFGHMGVEADPAKLADRERDVLRAAIALHKRFRPITGAGKVHWPQHPDPAVLGQMAILPDGGAAVALVARAGRPAAAQAPPTRFPGLLPDGLYRVELPKPWPRASRLLASPERWREGFVLSGSALAGAGLRLPFGSADTAWVVGFQRLPETRR</sequence>
<dbReference type="Proteomes" id="UP000515292">
    <property type="component" value="Chromosome"/>
</dbReference>
<protein>
    <recommendedName>
        <fullName evidence="2">alpha-galactosidase</fullName>
        <ecNumber evidence="2">3.2.1.22</ecNumber>
    </recommendedName>
</protein>
<accession>A0A7G5ILH6</accession>
<feature type="domain" description="Glycosyl hydrolase family 36 N-terminal" evidence="7">
    <location>
        <begin position="96"/>
        <end position="228"/>
    </location>
</feature>
<feature type="region of interest" description="Disordered" evidence="5">
    <location>
        <begin position="44"/>
        <end position="63"/>
    </location>
</feature>
<dbReference type="Gene3D" id="2.70.98.60">
    <property type="entry name" value="alpha-galactosidase from lactobacil brevis"/>
    <property type="match status" value="1"/>
</dbReference>
<evidence type="ECO:0000256" key="3">
    <source>
        <dbReference type="ARBA" id="ARBA00022801"/>
    </source>
</evidence>
<dbReference type="Pfam" id="PF02065">
    <property type="entry name" value="Melibiase"/>
    <property type="match status" value="1"/>
</dbReference>
<dbReference type="PRINTS" id="PR00743">
    <property type="entry name" value="GLHYDRLASE36"/>
</dbReference>
<evidence type="ECO:0000256" key="1">
    <source>
        <dbReference type="ARBA" id="ARBA00001255"/>
    </source>
</evidence>
<dbReference type="InterPro" id="IPR002252">
    <property type="entry name" value="Glyco_hydro_36"/>
</dbReference>